<accession>A0A8S1SH35</accession>
<dbReference type="EMBL" id="CAJJDP010000009">
    <property type="protein sequence ID" value="CAD8138697.1"/>
    <property type="molecule type" value="Genomic_DNA"/>
</dbReference>
<gene>
    <name evidence="1" type="ORF">POCTA_138.1.T0100019</name>
</gene>
<proteinExistence type="predicted"/>
<dbReference type="AlphaFoldDB" id="A0A8S1SH35"/>
<evidence type="ECO:0000313" key="1">
    <source>
        <dbReference type="EMBL" id="CAD8138697.1"/>
    </source>
</evidence>
<keyword evidence="2" id="KW-1185">Reference proteome</keyword>
<organism evidence="1 2">
    <name type="scientific">Paramecium octaurelia</name>
    <dbReference type="NCBI Taxonomy" id="43137"/>
    <lineage>
        <taxon>Eukaryota</taxon>
        <taxon>Sar</taxon>
        <taxon>Alveolata</taxon>
        <taxon>Ciliophora</taxon>
        <taxon>Intramacronucleata</taxon>
        <taxon>Oligohymenophorea</taxon>
        <taxon>Peniculida</taxon>
        <taxon>Parameciidae</taxon>
        <taxon>Paramecium</taxon>
    </lineage>
</organism>
<comment type="caution">
    <text evidence="1">The sequence shown here is derived from an EMBL/GenBank/DDBJ whole genome shotgun (WGS) entry which is preliminary data.</text>
</comment>
<protein>
    <submittedName>
        <fullName evidence="1">Uncharacterized protein</fullName>
    </submittedName>
</protein>
<reference evidence="1" key="1">
    <citation type="submission" date="2021-01" db="EMBL/GenBank/DDBJ databases">
        <authorList>
            <consortium name="Genoscope - CEA"/>
            <person name="William W."/>
        </authorList>
    </citation>
    <scope>NUCLEOTIDE SEQUENCE</scope>
</reference>
<evidence type="ECO:0000313" key="2">
    <source>
        <dbReference type="Proteomes" id="UP000683925"/>
    </source>
</evidence>
<sequence length="107" mass="12585">MLQVIAQPIFINANEPGVLLTDAYCWIRMQDLKSYYMIVKGNNSLQSQTKYEYSNLSQYQLVSHHIGTRIPVNDKNYTNSTFISSRLSFNEKDLSTQYRKELVRQRQ</sequence>
<dbReference type="Proteomes" id="UP000683925">
    <property type="component" value="Unassembled WGS sequence"/>
</dbReference>
<name>A0A8S1SH35_PAROT</name>